<evidence type="ECO:0000313" key="2">
    <source>
        <dbReference type="Proteomes" id="UP000595437"/>
    </source>
</evidence>
<proteinExistence type="predicted"/>
<accession>A0A7T8JUJ0</accession>
<dbReference type="Proteomes" id="UP000595437">
    <property type="component" value="Chromosome 17"/>
</dbReference>
<keyword evidence="2" id="KW-1185">Reference proteome</keyword>
<name>A0A7T8JUJ0_CALRO</name>
<dbReference type="EMBL" id="CP045906">
    <property type="protein sequence ID" value="QQP34631.1"/>
    <property type="molecule type" value="Genomic_DNA"/>
</dbReference>
<reference evidence="2" key="1">
    <citation type="submission" date="2021-01" db="EMBL/GenBank/DDBJ databases">
        <title>Caligus Genome Assembly.</title>
        <authorList>
            <person name="Gallardo-Escarate C."/>
        </authorList>
    </citation>
    <scope>NUCLEOTIDE SEQUENCE [LARGE SCALE GENOMIC DNA]</scope>
</reference>
<organism evidence="1 2">
    <name type="scientific">Caligus rogercresseyi</name>
    <name type="common">Sea louse</name>
    <dbReference type="NCBI Taxonomy" id="217165"/>
    <lineage>
        <taxon>Eukaryota</taxon>
        <taxon>Metazoa</taxon>
        <taxon>Ecdysozoa</taxon>
        <taxon>Arthropoda</taxon>
        <taxon>Crustacea</taxon>
        <taxon>Multicrustacea</taxon>
        <taxon>Hexanauplia</taxon>
        <taxon>Copepoda</taxon>
        <taxon>Siphonostomatoida</taxon>
        <taxon>Caligidae</taxon>
        <taxon>Caligus</taxon>
    </lineage>
</organism>
<gene>
    <name evidence="1" type="ORF">FKW44_022581</name>
</gene>
<dbReference type="AlphaFoldDB" id="A0A7T8JUJ0"/>
<evidence type="ECO:0000313" key="1">
    <source>
        <dbReference type="EMBL" id="QQP34631.1"/>
    </source>
</evidence>
<protein>
    <submittedName>
        <fullName evidence="1">Uncharacterized protein</fullName>
    </submittedName>
</protein>
<sequence length="67" mass="7616">MHSPGATAFGNDFIYVFKSEACVYDVQKDSWTRLSSIAIPKNGILECSCLQGYHLPHFLTFPWSLYL</sequence>